<name>A0AAN0RF62_9PROT</name>
<evidence type="ECO:0000256" key="1">
    <source>
        <dbReference type="ARBA" id="ARBA00006611"/>
    </source>
</evidence>
<dbReference type="SUPFAM" id="SSF52540">
    <property type="entry name" value="P-loop containing nucleoside triphosphate hydrolases"/>
    <property type="match status" value="1"/>
</dbReference>
<reference evidence="7" key="1">
    <citation type="submission" date="2012-06" db="EMBL/GenBank/DDBJ databases">
        <title>Genome analysis of multiple Granulibacter bethesdensis isolates demonstrates substantial genome diversity.</title>
        <authorList>
            <person name="Greenberg D.E."/>
            <person name="Porcella S.F."/>
            <person name="Zarember K."/>
            <person name="Zelazny A.M."/>
            <person name="Bruno D."/>
            <person name="Martens C."/>
            <person name="Barbian K.D."/>
            <person name="Jaske E."/>
            <person name="Holland S.M."/>
        </authorList>
    </citation>
    <scope>NUCLEOTIDE SEQUENCE [LARGE SCALE GENOMIC DNA]</scope>
    <source>
        <strain evidence="7">CGDNIH3</strain>
    </source>
</reference>
<dbReference type="SMART" id="SM00382">
    <property type="entry name" value="AAA"/>
    <property type="match status" value="1"/>
</dbReference>
<dbReference type="PROSITE" id="PS00662">
    <property type="entry name" value="T2SP_E"/>
    <property type="match status" value="1"/>
</dbReference>
<accession>A0AAN0RF62</accession>
<dbReference type="InterPro" id="IPR007831">
    <property type="entry name" value="T2SS_GspE_N"/>
</dbReference>
<dbReference type="GO" id="GO:0005524">
    <property type="term" value="F:ATP binding"/>
    <property type="evidence" value="ECO:0007669"/>
    <property type="project" value="UniProtKB-KW"/>
</dbReference>
<dbReference type="InterPro" id="IPR003593">
    <property type="entry name" value="AAA+_ATPase"/>
</dbReference>
<evidence type="ECO:0000256" key="4">
    <source>
        <dbReference type="SAM" id="MobiDB-lite"/>
    </source>
</evidence>
<dbReference type="Proteomes" id="UP000019438">
    <property type="component" value="Chromosome"/>
</dbReference>
<dbReference type="CDD" id="cd01129">
    <property type="entry name" value="PulE-GspE-like"/>
    <property type="match status" value="1"/>
</dbReference>
<evidence type="ECO:0000256" key="2">
    <source>
        <dbReference type="ARBA" id="ARBA00022741"/>
    </source>
</evidence>
<dbReference type="FunFam" id="3.30.450.90:FF:000001">
    <property type="entry name" value="Type II secretion system ATPase GspE"/>
    <property type="match status" value="1"/>
</dbReference>
<dbReference type="KEGG" id="gbc:GbCGDNIH3_1756"/>
<keyword evidence="2" id="KW-0547">Nucleotide-binding</keyword>
<dbReference type="InterPro" id="IPR001482">
    <property type="entry name" value="T2SS/T4SS_dom"/>
</dbReference>
<dbReference type="GO" id="GO:0005886">
    <property type="term" value="C:plasma membrane"/>
    <property type="evidence" value="ECO:0007669"/>
    <property type="project" value="TreeGrafter"/>
</dbReference>
<dbReference type="PANTHER" id="PTHR30258:SF2">
    <property type="entry name" value="COMG OPERON PROTEIN 1"/>
    <property type="match status" value="1"/>
</dbReference>
<dbReference type="Gene3D" id="3.30.450.90">
    <property type="match status" value="1"/>
</dbReference>
<evidence type="ECO:0000313" key="6">
    <source>
        <dbReference type="EMBL" id="AHJ63657.1"/>
    </source>
</evidence>
<dbReference type="InterPro" id="IPR027417">
    <property type="entry name" value="P-loop_NTPase"/>
</dbReference>
<evidence type="ECO:0000313" key="7">
    <source>
        <dbReference type="Proteomes" id="UP000019438"/>
    </source>
</evidence>
<dbReference type="InterPro" id="IPR037257">
    <property type="entry name" value="T2SS_E_N_sf"/>
</dbReference>
<dbReference type="Pfam" id="PF00437">
    <property type="entry name" value="T2SSE"/>
    <property type="match status" value="1"/>
</dbReference>
<dbReference type="PANTHER" id="PTHR30258">
    <property type="entry name" value="TYPE II SECRETION SYSTEM PROTEIN GSPE-RELATED"/>
    <property type="match status" value="1"/>
</dbReference>
<dbReference type="Gene3D" id="3.30.300.160">
    <property type="entry name" value="Type II secretion system, protein E, N-terminal domain"/>
    <property type="match status" value="1"/>
</dbReference>
<protein>
    <submittedName>
        <fullName evidence="6">General secretion pathway protein E</fullName>
    </submittedName>
</protein>
<evidence type="ECO:0000256" key="3">
    <source>
        <dbReference type="ARBA" id="ARBA00022840"/>
    </source>
</evidence>
<feature type="domain" description="Bacterial type II secretion system protein E" evidence="5">
    <location>
        <begin position="411"/>
        <end position="425"/>
    </location>
</feature>
<dbReference type="AlphaFoldDB" id="A0AAN0RF62"/>
<keyword evidence="3" id="KW-0067">ATP-binding</keyword>
<dbReference type="Gene3D" id="1.10.40.70">
    <property type="match status" value="1"/>
</dbReference>
<dbReference type="Gene3D" id="3.40.50.300">
    <property type="entry name" value="P-loop containing nucleotide triphosphate hydrolases"/>
    <property type="match status" value="1"/>
</dbReference>
<dbReference type="GO" id="GO:0016887">
    <property type="term" value="F:ATP hydrolysis activity"/>
    <property type="evidence" value="ECO:0007669"/>
    <property type="project" value="TreeGrafter"/>
</dbReference>
<feature type="region of interest" description="Disordered" evidence="4">
    <location>
        <begin position="176"/>
        <end position="200"/>
    </location>
</feature>
<comment type="similarity">
    <text evidence="1">Belongs to the GSP E family.</text>
</comment>
<dbReference type="Pfam" id="PF05157">
    <property type="entry name" value="MshEN"/>
    <property type="match status" value="1"/>
</dbReference>
<dbReference type="FunFam" id="3.40.50.300:FF:000398">
    <property type="entry name" value="Type IV pilus assembly ATPase PilB"/>
    <property type="match status" value="1"/>
</dbReference>
<organism evidence="6 7">
    <name type="scientific">Granulibacter bethesdensis</name>
    <dbReference type="NCBI Taxonomy" id="364410"/>
    <lineage>
        <taxon>Bacteria</taxon>
        <taxon>Pseudomonadati</taxon>
        <taxon>Pseudomonadota</taxon>
        <taxon>Alphaproteobacteria</taxon>
        <taxon>Acetobacterales</taxon>
        <taxon>Acetobacteraceae</taxon>
        <taxon>Granulibacter</taxon>
    </lineage>
</organism>
<proteinExistence type="inferred from homology"/>
<gene>
    <name evidence="6" type="ORF">GbCGDNIH3_1756</name>
</gene>
<dbReference type="EMBL" id="CP003181">
    <property type="protein sequence ID" value="AHJ63657.1"/>
    <property type="molecule type" value="Genomic_DNA"/>
</dbReference>
<feature type="compositionally biased region" description="Basic and acidic residues" evidence="4">
    <location>
        <begin position="190"/>
        <end position="200"/>
    </location>
</feature>
<evidence type="ECO:0000259" key="5">
    <source>
        <dbReference type="PROSITE" id="PS00662"/>
    </source>
</evidence>
<dbReference type="SUPFAM" id="SSF160246">
    <property type="entry name" value="EspE N-terminal domain-like"/>
    <property type="match status" value="1"/>
</dbReference>
<sequence>MFFCTDAEADMTMQHDTAQVFRQSDVGLSGTGAIQDRLTSLLLSLGHCDSASVSRATSLARETGERRDVVMQRLGLVTERDLAEAYAALLNAPLLQEADFPDTPLFAGTLPRRFLRTSRILPVSIATDGTVTLAMADPLDQFACDSVAAALGRPVRIGIAVPIMVETALQRLYPETDPLQDTGNEAEPNSDGRADDTERLRDLSSDAPVIRLVNQIISRAVETGASDIHIEPFEDRIAIRYRYDGVLHEAEGVSARGGSAAAITSRIKIMARLDIAERRLPQDGRLKLAVRGQEVDFRVSTVPSLYGETVVMRILDRSAVAFEFNRLGLRATVREKLERCLSMPNGIVLVTGPTGSGKTTTLYAGLNSLNSPTRKIVTIEDPVEYQLRGINQIQVKPQIGLSFAALLRAILRQDPDVIMVGEVRDLETAQISAQAALTGHLVLSTLHTNSAAATVTRLRDMGLEDYLLTAVLRGVLAQRLVRVLCPACKTSTPAPSALIERFRLDEHVPAGQTPHLWHPVGCPACRQTGYRGRMAVAEFLEPDASIDRLIYARAGEAEIEEAARAAGMRTMFEAGLDAVLAGETSLEEITRCLHHGEDAL</sequence>